<keyword evidence="2" id="KW-1185">Reference proteome</keyword>
<dbReference type="KEGG" id="ccp:CHC_T00008241001"/>
<evidence type="ECO:0000313" key="2">
    <source>
        <dbReference type="Proteomes" id="UP000012073"/>
    </source>
</evidence>
<dbReference type="RefSeq" id="XP_005712234.1">
    <property type="nucleotide sequence ID" value="XM_005712177.1"/>
</dbReference>
<dbReference type="Proteomes" id="UP000012073">
    <property type="component" value="Unassembled WGS sequence"/>
</dbReference>
<dbReference type="Gramene" id="CDF32569">
    <property type="protein sequence ID" value="CDF32569"/>
    <property type="gene ID" value="CHC_T00008241001"/>
</dbReference>
<name>R7Q3I3_CHOCR</name>
<gene>
    <name evidence="1" type="ORF">CHC_T00008241001</name>
</gene>
<protein>
    <submittedName>
        <fullName evidence="1">Uncharacterized protein</fullName>
    </submittedName>
</protein>
<dbReference type="GeneID" id="17319950"/>
<proteinExistence type="predicted"/>
<evidence type="ECO:0000313" key="1">
    <source>
        <dbReference type="EMBL" id="CDF32569.1"/>
    </source>
</evidence>
<reference evidence="2" key="1">
    <citation type="journal article" date="2013" name="Proc. Natl. Acad. Sci. U.S.A.">
        <title>Genome structure and metabolic features in the red seaweed Chondrus crispus shed light on evolution of the Archaeplastida.</title>
        <authorList>
            <person name="Collen J."/>
            <person name="Porcel B."/>
            <person name="Carre W."/>
            <person name="Ball S.G."/>
            <person name="Chaparro C."/>
            <person name="Tonon T."/>
            <person name="Barbeyron T."/>
            <person name="Michel G."/>
            <person name="Noel B."/>
            <person name="Valentin K."/>
            <person name="Elias M."/>
            <person name="Artiguenave F."/>
            <person name="Arun A."/>
            <person name="Aury J.M."/>
            <person name="Barbosa-Neto J.F."/>
            <person name="Bothwell J.H."/>
            <person name="Bouget F.Y."/>
            <person name="Brillet L."/>
            <person name="Cabello-Hurtado F."/>
            <person name="Capella-Gutierrez S."/>
            <person name="Charrier B."/>
            <person name="Cladiere L."/>
            <person name="Cock J.M."/>
            <person name="Coelho S.M."/>
            <person name="Colleoni C."/>
            <person name="Czjzek M."/>
            <person name="Da Silva C."/>
            <person name="Delage L."/>
            <person name="Denoeud F."/>
            <person name="Deschamps P."/>
            <person name="Dittami S.M."/>
            <person name="Gabaldon T."/>
            <person name="Gachon C.M."/>
            <person name="Groisillier A."/>
            <person name="Herve C."/>
            <person name="Jabbari K."/>
            <person name="Katinka M."/>
            <person name="Kloareg B."/>
            <person name="Kowalczyk N."/>
            <person name="Labadie K."/>
            <person name="Leblanc C."/>
            <person name="Lopez P.J."/>
            <person name="McLachlan D.H."/>
            <person name="Meslet-Cladiere L."/>
            <person name="Moustafa A."/>
            <person name="Nehr Z."/>
            <person name="Nyvall Collen P."/>
            <person name="Panaud O."/>
            <person name="Partensky F."/>
            <person name="Poulain J."/>
            <person name="Rensing S.A."/>
            <person name="Rousvoal S."/>
            <person name="Samson G."/>
            <person name="Symeonidi A."/>
            <person name="Weissenbach J."/>
            <person name="Zambounis A."/>
            <person name="Wincker P."/>
            <person name="Boyen C."/>
        </authorList>
    </citation>
    <scope>NUCLEOTIDE SEQUENCE [LARGE SCALE GENOMIC DNA]</scope>
    <source>
        <strain evidence="2">cv. Stackhouse</strain>
    </source>
</reference>
<accession>R7Q3I3</accession>
<dbReference type="AlphaFoldDB" id="R7Q3I3"/>
<dbReference type="EMBL" id="HG001519">
    <property type="protein sequence ID" value="CDF32569.1"/>
    <property type="molecule type" value="Genomic_DNA"/>
</dbReference>
<organism evidence="1 2">
    <name type="scientific">Chondrus crispus</name>
    <name type="common">Carrageen Irish moss</name>
    <name type="synonym">Polymorpha crispa</name>
    <dbReference type="NCBI Taxonomy" id="2769"/>
    <lineage>
        <taxon>Eukaryota</taxon>
        <taxon>Rhodophyta</taxon>
        <taxon>Florideophyceae</taxon>
        <taxon>Rhodymeniophycidae</taxon>
        <taxon>Gigartinales</taxon>
        <taxon>Gigartinaceae</taxon>
        <taxon>Chondrus</taxon>
    </lineage>
</organism>
<sequence>MEGFHIERVEWLAILVNMSDVMHNVDMSKTEAQNTELEEREFEPLPHNDFALENLQEQLGIRENFLGEIVEGRSRQSECVPAARTVLSFGVE</sequence>